<keyword evidence="3" id="KW-1185">Reference proteome</keyword>
<name>A0AAQ3JXA9_9LILI</name>
<evidence type="ECO:0000259" key="1">
    <source>
        <dbReference type="PROSITE" id="PS50878"/>
    </source>
</evidence>
<dbReference type="PROSITE" id="PS50878">
    <property type="entry name" value="RT_POL"/>
    <property type="match status" value="1"/>
</dbReference>
<dbReference type="EMBL" id="CP136891">
    <property type="protein sequence ID" value="WOK96797.1"/>
    <property type="molecule type" value="Genomic_DNA"/>
</dbReference>
<dbReference type="Pfam" id="PF00078">
    <property type="entry name" value="RVT_1"/>
    <property type="match status" value="1"/>
</dbReference>
<organism evidence="2 3">
    <name type="scientific">Canna indica</name>
    <name type="common">Indian-shot</name>
    <dbReference type="NCBI Taxonomy" id="4628"/>
    <lineage>
        <taxon>Eukaryota</taxon>
        <taxon>Viridiplantae</taxon>
        <taxon>Streptophyta</taxon>
        <taxon>Embryophyta</taxon>
        <taxon>Tracheophyta</taxon>
        <taxon>Spermatophyta</taxon>
        <taxon>Magnoliopsida</taxon>
        <taxon>Liliopsida</taxon>
        <taxon>Zingiberales</taxon>
        <taxon>Cannaceae</taxon>
        <taxon>Canna</taxon>
    </lineage>
</organism>
<accession>A0AAQ3JXA9</accession>
<protein>
    <recommendedName>
        <fullName evidence="1">Reverse transcriptase domain-containing protein</fullName>
    </recommendedName>
</protein>
<gene>
    <name evidence="2" type="ORF">Cni_G05505</name>
</gene>
<proteinExistence type="predicted"/>
<dbReference type="PANTHER" id="PTHR33116">
    <property type="entry name" value="REVERSE TRANSCRIPTASE ZINC-BINDING DOMAIN-CONTAINING PROTEIN-RELATED-RELATED"/>
    <property type="match status" value="1"/>
</dbReference>
<dbReference type="Proteomes" id="UP001327560">
    <property type="component" value="Chromosome 2"/>
</dbReference>
<dbReference type="PANTHER" id="PTHR33116:SF78">
    <property type="entry name" value="OS12G0587133 PROTEIN"/>
    <property type="match status" value="1"/>
</dbReference>
<evidence type="ECO:0000313" key="3">
    <source>
        <dbReference type="Proteomes" id="UP001327560"/>
    </source>
</evidence>
<reference evidence="2 3" key="1">
    <citation type="submission" date="2023-10" db="EMBL/GenBank/DDBJ databases">
        <title>Chromosome-scale genome assembly provides insights into flower coloration mechanisms of Canna indica.</title>
        <authorList>
            <person name="Li C."/>
        </authorList>
    </citation>
    <scope>NUCLEOTIDE SEQUENCE [LARGE SCALE GENOMIC DNA]</scope>
    <source>
        <tissue evidence="2">Flower</tissue>
    </source>
</reference>
<dbReference type="InterPro" id="IPR026960">
    <property type="entry name" value="RVT-Znf"/>
</dbReference>
<dbReference type="InterPro" id="IPR000477">
    <property type="entry name" value="RT_dom"/>
</dbReference>
<feature type="domain" description="Reverse transcriptase" evidence="1">
    <location>
        <begin position="1"/>
        <end position="136"/>
    </location>
</feature>
<dbReference type="SUPFAM" id="SSF56672">
    <property type="entry name" value="DNA/RNA polymerases"/>
    <property type="match status" value="1"/>
</dbReference>
<evidence type="ECO:0000313" key="2">
    <source>
        <dbReference type="EMBL" id="WOK96797.1"/>
    </source>
</evidence>
<dbReference type="Pfam" id="PF13966">
    <property type="entry name" value="zf-RVT"/>
    <property type="match status" value="1"/>
</dbReference>
<dbReference type="InterPro" id="IPR043502">
    <property type="entry name" value="DNA/RNA_pol_sf"/>
</dbReference>
<dbReference type="AlphaFoldDB" id="A0AAQ3JXA9"/>
<sequence length="294" mass="34088">MVNGNPGSWFKHRKGLRQGDSLSPYLFILVADVFAKFIDLTRSHDTIHGVKINDNMEIINLEFADDFLVYTRGSEDDILNLKILLLGFEFMTGLQVNFSKTSVTHLSNDSTKATAVSRELGCWHLDFPIKYLGLPLRNSRILKSDWLEVIEKIDSRLASWKDTVDDTWRFSWRHLVDESRVDELVYIIRNTHLSHDLDSIAWKWEANRCFSTASLYLLMKNDNILHPRLASIWKGKPPLKIKMVFWLILRNRILTRARLCYLGVTVDDTRCVFYMADDESCEHLFSSCRPLSAG</sequence>